<dbReference type="CDD" id="cd15482">
    <property type="entry name" value="Sialidase_non-viral"/>
    <property type="match status" value="1"/>
</dbReference>
<dbReference type="PRINTS" id="PR01803">
    <property type="entry name" value="TCSIALIDASE"/>
</dbReference>
<evidence type="ECO:0000259" key="1">
    <source>
        <dbReference type="Pfam" id="PF13859"/>
    </source>
</evidence>
<dbReference type="InterPro" id="IPR036278">
    <property type="entry name" value="Sialidase_sf"/>
</dbReference>
<name>V5D220_TRYCR</name>
<sequence length="242" mass="26796">MEDGTLVFPLMAKDEAEDVCSMVICSTDSGSAWALSEDISPAECLNPASPSGRDHFTWLLTARMARGCRSRVTWGQCGRRPSGHSQACGSTHDRESRRRKACVWMPSSPRPLRKGRRVMLCTQRGHASGKKRTTALCLWVTDSNRTFSVGPAAVDNAAGWELASTLLYSNCNLHLLQARGNGEGRVISLSRLMEELSAIKSVLSTWEQKDIFFSNLSTPRHGWWQFCPVRPLMTRGTTSTFA</sequence>
<accession>V5D220</accession>
<dbReference type="AlphaFoldDB" id="V5D220"/>
<dbReference type="InterPro" id="IPR008377">
    <property type="entry name" value="Sialidase_trypan"/>
</dbReference>
<dbReference type="InterPro" id="IPR011040">
    <property type="entry name" value="Sialidase"/>
</dbReference>
<dbReference type="Proteomes" id="UP000017861">
    <property type="component" value="Unassembled WGS sequence"/>
</dbReference>
<dbReference type="EMBL" id="AYLP01000278">
    <property type="protein sequence ID" value="ESS61511.1"/>
    <property type="molecule type" value="Genomic_DNA"/>
</dbReference>
<dbReference type="Pfam" id="PF13859">
    <property type="entry name" value="BNR_3"/>
    <property type="match status" value="1"/>
</dbReference>
<evidence type="ECO:0000313" key="3">
    <source>
        <dbReference type="Proteomes" id="UP000017861"/>
    </source>
</evidence>
<dbReference type="GO" id="GO:0004308">
    <property type="term" value="F:exo-alpha-sialidase activity"/>
    <property type="evidence" value="ECO:0007669"/>
    <property type="project" value="InterPro"/>
</dbReference>
<dbReference type="SUPFAM" id="SSF50939">
    <property type="entry name" value="Sialidases"/>
    <property type="match status" value="1"/>
</dbReference>
<dbReference type="VEuPathDB" id="TriTrypDB:TCDM_10896"/>
<protein>
    <submittedName>
        <fullName evidence="2">Trans-sialidase</fullName>
    </submittedName>
</protein>
<feature type="domain" description="Sialidase" evidence="1">
    <location>
        <begin position="1"/>
        <end position="172"/>
    </location>
</feature>
<reference evidence="2 3" key="1">
    <citation type="journal article" date="2014" name="Genome Announc.">
        <title>Trypanosoma cruzi Clone Dm28c Draft Genome Sequence.</title>
        <authorList>
            <person name="Grisard E.C."/>
            <person name="Teixeira S.M."/>
            <person name="de Almeida L.G."/>
            <person name="Stoco P.H."/>
            <person name="Gerber A.L."/>
            <person name="Talavera-Lopez C."/>
            <person name="Lima O.C."/>
            <person name="Andersson B."/>
            <person name="de Vasconcelos A.T."/>
        </authorList>
    </citation>
    <scope>NUCLEOTIDE SEQUENCE [LARGE SCALE GENOMIC DNA]</scope>
    <source>
        <strain evidence="2 3">Dm28c</strain>
    </source>
</reference>
<evidence type="ECO:0000313" key="2">
    <source>
        <dbReference type="EMBL" id="ESS61511.1"/>
    </source>
</evidence>
<dbReference type="Gene3D" id="2.120.10.10">
    <property type="match status" value="1"/>
</dbReference>
<comment type="caution">
    <text evidence="2">The sequence shown here is derived from an EMBL/GenBank/DDBJ whole genome shotgun (WGS) entry which is preliminary data.</text>
</comment>
<gene>
    <name evidence="2" type="ORF">TCDM_10896</name>
</gene>
<proteinExistence type="predicted"/>
<organism evidence="2 3">
    <name type="scientific">Trypanosoma cruzi Dm28c</name>
    <dbReference type="NCBI Taxonomy" id="1416333"/>
    <lineage>
        <taxon>Eukaryota</taxon>
        <taxon>Discoba</taxon>
        <taxon>Euglenozoa</taxon>
        <taxon>Kinetoplastea</taxon>
        <taxon>Metakinetoplastina</taxon>
        <taxon>Trypanosomatida</taxon>
        <taxon>Trypanosomatidae</taxon>
        <taxon>Trypanosoma</taxon>
        <taxon>Schizotrypanum</taxon>
    </lineage>
</organism>